<sequence>MECSHYWGRGHENTRFDPENCIALCTYHHRFHWGHGDGRQEYTDFMRKRLGDRGFDLLDVRAHTYKKRDDKLDKIIIEQLIKELEQEV</sequence>
<protein>
    <recommendedName>
        <fullName evidence="2">HNH domain-containing protein</fullName>
    </recommendedName>
</protein>
<gene>
    <name evidence="1" type="ORF">S03H2_19319</name>
</gene>
<evidence type="ECO:0008006" key="2">
    <source>
        <dbReference type="Google" id="ProtNLM"/>
    </source>
</evidence>
<accession>X1GTC0</accession>
<comment type="caution">
    <text evidence="1">The sequence shown here is derived from an EMBL/GenBank/DDBJ whole genome shotgun (WGS) entry which is preliminary data.</text>
</comment>
<proteinExistence type="predicted"/>
<reference evidence="1" key="1">
    <citation type="journal article" date="2014" name="Front. Microbiol.">
        <title>High frequency of phylogenetically diverse reductive dehalogenase-homologous genes in deep subseafloor sedimentary metagenomes.</title>
        <authorList>
            <person name="Kawai M."/>
            <person name="Futagami T."/>
            <person name="Toyoda A."/>
            <person name="Takaki Y."/>
            <person name="Nishi S."/>
            <person name="Hori S."/>
            <person name="Arai W."/>
            <person name="Tsubouchi T."/>
            <person name="Morono Y."/>
            <person name="Uchiyama I."/>
            <person name="Ito T."/>
            <person name="Fujiyama A."/>
            <person name="Inagaki F."/>
            <person name="Takami H."/>
        </authorList>
    </citation>
    <scope>NUCLEOTIDE SEQUENCE</scope>
    <source>
        <strain evidence="1">Expedition CK06-06</strain>
    </source>
</reference>
<dbReference type="EMBL" id="BARU01010081">
    <property type="protein sequence ID" value="GAH44859.1"/>
    <property type="molecule type" value="Genomic_DNA"/>
</dbReference>
<name>X1GTC0_9ZZZZ</name>
<dbReference type="AlphaFoldDB" id="X1GTC0"/>
<evidence type="ECO:0000313" key="1">
    <source>
        <dbReference type="EMBL" id="GAH44859.1"/>
    </source>
</evidence>
<organism evidence="1">
    <name type="scientific">marine sediment metagenome</name>
    <dbReference type="NCBI Taxonomy" id="412755"/>
    <lineage>
        <taxon>unclassified sequences</taxon>
        <taxon>metagenomes</taxon>
        <taxon>ecological metagenomes</taxon>
    </lineage>
</organism>